<gene>
    <name evidence="5" type="ORF">LX12_003841</name>
</gene>
<dbReference type="InterPro" id="IPR025110">
    <property type="entry name" value="AMP-bd_C"/>
</dbReference>
<dbReference type="InterPro" id="IPR042099">
    <property type="entry name" value="ANL_N_sf"/>
</dbReference>
<evidence type="ECO:0000259" key="4">
    <source>
        <dbReference type="Pfam" id="PF13193"/>
    </source>
</evidence>
<evidence type="ECO:0000259" key="3">
    <source>
        <dbReference type="Pfam" id="PF00501"/>
    </source>
</evidence>
<dbReference type="InterPro" id="IPR020845">
    <property type="entry name" value="AMP-binding_CS"/>
</dbReference>
<feature type="region of interest" description="Disordered" evidence="2">
    <location>
        <begin position="302"/>
        <end position="323"/>
    </location>
</feature>
<dbReference type="NCBIfam" id="NF005858">
    <property type="entry name" value="PRK07787.1"/>
    <property type="match status" value="1"/>
</dbReference>
<proteinExistence type="inferred from homology"/>
<dbReference type="PROSITE" id="PS00455">
    <property type="entry name" value="AMP_BINDING"/>
    <property type="match status" value="1"/>
</dbReference>
<sequence>MLFPLLTPSAVAATTDVPDTVSVDGLSFSRADVAGAATATAERLGGVRVVAVEATPTMATVIAVVGALLAGVVVVPVPPDSGSAERRHVLDDSGAQAWLGPEPADAAGLPHLPVRLYARSWHSHPQPPAGHAAMILYTSGTTGAPKGVVSTHGSIAAGLDALAAAWRWTADDVLVHGLPLFHVHGLILGVLGPLRIGGRLVHTGRPTPEAYACAAGTMYFGVPTVWSRIAADEHSARSLSDARLLVSGSAPLPESVFRRVAELTGHEIVERYGSTETLITLSARVDGERRAGWVGLPLDGVETRLRPDPESAGPDADDLPHDGESIGELLVRGPMLGAGYHGRPEATAESWLPGGWFATGDAAVVDAGGMHRIVGRLSTDLIKSGGFRVGAGEIESCLLDHDAVAEVAAVGVPDDDLGQRIVAVVVTAAGHDGGDDLAATLVAHVAERLSAHKRPRDVRFVDELPRNAMGKVQKKALLEAP</sequence>
<dbReference type="InterPro" id="IPR000873">
    <property type="entry name" value="AMP-dep_synth/lig_dom"/>
</dbReference>
<dbReference type="Proteomes" id="UP001205740">
    <property type="component" value="Unassembled WGS sequence"/>
</dbReference>
<comment type="caution">
    <text evidence="5">The sequence shown here is derived from an EMBL/GenBank/DDBJ whole genome shotgun (WGS) entry which is preliminary data.</text>
</comment>
<evidence type="ECO:0000256" key="2">
    <source>
        <dbReference type="SAM" id="MobiDB-lite"/>
    </source>
</evidence>
<dbReference type="PANTHER" id="PTHR43201:SF8">
    <property type="entry name" value="ACYL-COA SYNTHETASE FAMILY MEMBER 3"/>
    <property type="match status" value="1"/>
</dbReference>
<keyword evidence="6" id="KW-1185">Reference proteome</keyword>
<dbReference type="Pfam" id="PF00501">
    <property type="entry name" value="AMP-binding"/>
    <property type="match status" value="1"/>
</dbReference>
<dbReference type="Pfam" id="PF13193">
    <property type="entry name" value="AMP-binding_C"/>
    <property type="match status" value="1"/>
</dbReference>
<protein>
    <submittedName>
        <fullName evidence="5">Fatty acid CoA ligase FadD36</fullName>
    </submittedName>
</protein>
<evidence type="ECO:0000313" key="6">
    <source>
        <dbReference type="Proteomes" id="UP001205740"/>
    </source>
</evidence>
<accession>A0ABT1H7N4</accession>
<feature type="domain" description="AMP-binding enzyme C-terminal" evidence="4">
    <location>
        <begin position="393"/>
        <end position="471"/>
    </location>
</feature>
<dbReference type="GO" id="GO:0016874">
    <property type="term" value="F:ligase activity"/>
    <property type="evidence" value="ECO:0007669"/>
    <property type="project" value="UniProtKB-KW"/>
</dbReference>
<dbReference type="EMBL" id="JAMTCG010000007">
    <property type="protein sequence ID" value="MCP2162633.1"/>
    <property type="molecule type" value="Genomic_DNA"/>
</dbReference>
<dbReference type="Gene3D" id="3.30.300.30">
    <property type="match status" value="1"/>
</dbReference>
<organism evidence="5 6">
    <name type="scientific">Williamsia serinedens</name>
    <dbReference type="NCBI Taxonomy" id="391736"/>
    <lineage>
        <taxon>Bacteria</taxon>
        <taxon>Bacillati</taxon>
        <taxon>Actinomycetota</taxon>
        <taxon>Actinomycetes</taxon>
        <taxon>Mycobacteriales</taxon>
        <taxon>Nocardiaceae</taxon>
        <taxon>Williamsia</taxon>
    </lineage>
</organism>
<keyword evidence="5" id="KW-0436">Ligase</keyword>
<evidence type="ECO:0000256" key="1">
    <source>
        <dbReference type="ARBA" id="ARBA00006432"/>
    </source>
</evidence>
<comment type="similarity">
    <text evidence="1">Belongs to the ATP-dependent AMP-binding enzyme family.</text>
</comment>
<name>A0ABT1H7N4_9NOCA</name>
<dbReference type="PANTHER" id="PTHR43201">
    <property type="entry name" value="ACYL-COA SYNTHETASE"/>
    <property type="match status" value="1"/>
</dbReference>
<dbReference type="RefSeq" id="WP_253656193.1">
    <property type="nucleotide sequence ID" value="NZ_BAAAOE010000002.1"/>
</dbReference>
<dbReference type="SUPFAM" id="SSF56801">
    <property type="entry name" value="Acetyl-CoA synthetase-like"/>
    <property type="match status" value="1"/>
</dbReference>
<dbReference type="InterPro" id="IPR045851">
    <property type="entry name" value="AMP-bd_C_sf"/>
</dbReference>
<feature type="domain" description="AMP-dependent synthetase/ligase" evidence="3">
    <location>
        <begin position="48"/>
        <end position="341"/>
    </location>
</feature>
<reference evidence="5 6" key="1">
    <citation type="submission" date="2022-06" db="EMBL/GenBank/DDBJ databases">
        <title>Genomic Encyclopedia of Archaeal and Bacterial Type Strains, Phase II (KMG-II): from individual species to whole genera.</title>
        <authorList>
            <person name="Goeker M."/>
        </authorList>
    </citation>
    <scope>NUCLEOTIDE SEQUENCE [LARGE SCALE GENOMIC DNA]</scope>
    <source>
        <strain evidence="5 6">DSM 45037</strain>
    </source>
</reference>
<evidence type="ECO:0000313" key="5">
    <source>
        <dbReference type="EMBL" id="MCP2162633.1"/>
    </source>
</evidence>
<dbReference type="Gene3D" id="3.40.50.12780">
    <property type="entry name" value="N-terminal domain of ligase-like"/>
    <property type="match status" value="1"/>
</dbReference>